<name>A0ABX5QG29_9MICO</name>
<feature type="domain" description="Phosphatidic acid phosphatase type 2/haloperoxidase" evidence="2">
    <location>
        <begin position="72"/>
        <end position="190"/>
    </location>
</feature>
<protein>
    <submittedName>
        <fullName evidence="3">Phosphatase PAP2 family protein</fullName>
    </submittedName>
</protein>
<keyword evidence="4" id="KW-1185">Reference proteome</keyword>
<dbReference type="InterPro" id="IPR036938">
    <property type="entry name" value="PAP2/HPO_sf"/>
</dbReference>
<feature type="transmembrane region" description="Helical" evidence="1">
    <location>
        <begin position="204"/>
        <end position="228"/>
    </location>
</feature>
<accession>A0ABX5QG29</accession>
<organism evidence="3 4">
    <name type="scientific">Leucobacter muris</name>
    <dbReference type="NCBI Taxonomy" id="1935379"/>
    <lineage>
        <taxon>Bacteria</taxon>
        <taxon>Bacillati</taxon>
        <taxon>Actinomycetota</taxon>
        <taxon>Actinomycetes</taxon>
        <taxon>Micrococcales</taxon>
        <taxon>Microbacteriaceae</taxon>
        <taxon>Leucobacter</taxon>
    </lineage>
</organism>
<feature type="transmembrane region" description="Helical" evidence="1">
    <location>
        <begin position="145"/>
        <end position="166"/>
    </location>
</feature>
<feature type="transmembrane region" description="Helical" evidence="1">
    <location>
        <begin position="57"/>
        <end position="76"/>
    </location>
</feature>
<gene>
    <name evidence="3" type="ORF">Leucomu_08320</name>
</gene>
<evidence type="ECO:0000313" key="4">
    <source>
        <dbReference type="Proteomes" id="UP000285768"/>
    </source>
</evidence>
<dbReference type="EMBL" id="CP035037">
    <property type="protein sequence ID" value="QAB17919.1"/>
    <property type="molecule type" value="Genomic_DNA"/>
</dbReference>
<dbReference type="Gene3D" id="1.20.144.10">
    <property type="entry name" value="Phosphatidic acid phosphatase type 2/haloperoxidase"/>
    <property type="match status" value="1"/>
</dbReference>
<evidence type="ECO:0000313" key="3">
    <source>
        <dbReference type="EMBL" id="QAB17919.1"/>
    </source>
</evidence>
<feature type="transmembrane region" description="Helical" evidence="1">
    <location>
        <begin position="83"/>
        <end position="100"/>
    </location>
</feature>
<feature type="transmembrane region" description="Helical" evidence="1">
    <location>
        <begin position="172"/>
        <end position="192"/>
    </location>
</feature>
<evidence type="ECO:0000259" key="2">
    <source>
        <dbReference type="Pfam" id="PF01569"/>
    </source>
</evidence>
<keyword evidence="1" id="KW-1133">Transmembrane helix</keyword>
<dbReference type="Proteomes" id="UP000285768">
    <property type="component" value="Chromosome"/>
</dbReference>
<dbReference type="RefSeq" id="WP_128386920.1">
    <property type="nucleotide sequence ID" value="NZ_CP035037.1"/>
</dbReference>
<feature type="transmembrane region" description="Helical" evidence="1">
    <location>
        <begin position="12"/>
        <end position="31"/>
    </location>
</feature>
<dbReference type="Pfam" id="PF01569">
    <property type="entry name" value="PAP2"/>
    <property type="match status" value="1"/>
</dbReference>
<keyword evidence="1" id="KW-0812">Transmembrane</keyword>
<dbReference type="InterPro" id="IPR000326">
    <property type="entry name" value="PAP2/HPO"/>
</dbReference>
<sequence>MIGGGGRRRALWFAIFWIAVGVGSYVLGVQLEVGQRAEDSVLDAAEFTTSPPPPLNLVSIPSVAIALGVVAVVALLAHGVKRALVVTVVPALAIVASQLLKQVWLTRPQLFDLDVPNTFPSGHMTVFAVVTAALVWAVPTRARGFLAVAGAVLLSAVGWQLLAYGWHRPSDVLGGLALGTTAFALACLIRPATSRGSIVLGRTLAVGLALVGWIMVAAALVLAAVAAWNGNAATLLSAGQFGCIGAATLASRTLLLLSVGRT</sequence>
<evidence type="ECO:0000256" key="1">
    <source>
        <dbReference type="SAM" id="Phobius"/>
    </source>
</evidence>
<proteinExistence type="predicted"/>
<dbReference type="SUPFAM" id="SSF48317">
    <property type="entry name" value="Acid phosphatase/Vanadium-dependent haloperoxidase"/>
    <property type="match status" value="1"/>
</dbReference>
<keyword evidence="1" id="KW-0472">Membrane</keyword>
<feature type="transmembrane region" description="Helical" evidence="1">
    <location>
        <begin position="234"/>
        <end position="257"/>
    </location>
</feature>
<feature type="transmembrane region" description="Helical" evidence="1">
    <location>
        <begin position="120"/>
        <end position="138"/>
    </location>
</feature>
<reference evidence="3 4" key="1">
    <citation type="submission" date="2019-01" db="EMBL/GenBank/DDBJ databases">
        <title>Leucobacter muris sp. nov. isolated from the nose of a laboratory mouse.</title>
        <authorList>
            <person name="Benga L."/>
            <person name="Sproeer C."/>
            <person name="Schumann P."/>
            <person name="Verbarg S."/>
            <person name="Bunk B."/>
            <person name="Engelhardt E."/>
            <person name="Benten P.M."/>
            <person name="Sager M."/>
        </authorList>
    </citation>
    <scope>NUCLEOTIDE SEQUENCE [LARGE SCALE GENOMIC DNA]</scope>
    <source>
        <strain evidence="3 4">DSM 101948</strain>
    </source>
</reference>